<evidence type="ECO:0000256" key="11">
    <source>
        <dbReference type="ARBA" id="ARBA00030980"/>
    </source>
</evidence>
<dbReference type="Proteomes" id="UP000002489">
    <property type="component" value="Unassembled WGS sequence"/>
</dbReference>
<dbReference type="Gene3D" id="1.10.510.10">
    <property type="entry name" value="Transferase(Phosphotransferase) domain 1"/>
    <property type="match status" value="1"/>
</dbReference>
<keyword evidence="6" id="KW-0723">Serine/threonine-protein kinase</keyword>
<dbReference type="PROSITE" id="PS00109">
    <property type="entry name" value="PROTEIN_KINASE_TYR"/>
    <property type="match status" value="1"/>
</dbReference>
<proteinExistence type="predicted"/>
<dbReference type="PROSITE" id="PS50011">
    <property type="entry name" value="PROTEIN_KINASE_DOM"/>
    <property type="match status" value="1"/>
</dbReference>
<evidence type="ECO:0000256" key="12">
    <source>
        <dbReference type="ARBA" id="ARBA00033194"/>
    </source>
</evidence>
<reference evidence="18" key="1">
    <citation type="journal article" date="2012" name="Mol. Plant Microbe Interact.">
        <title>A highly conserved effector in Fusarium oxysporum is required for full virulence on Arabidopsis.</title>
        <authorList>
            <person name="Thatcher L.F."/>
            <person name="Gardiner D.M."/>
            <person name="Kazan K."/>
            <person name="Manners J."/>
        </authorList>
    </citation>
    <scope>NUCLEOTIDE SEQUENCE [LARGE SCALE GENOMIC DNA]</scope>
    <source>
        <strain evidence="18">Fo5176</strain>
    </source>
</reference>
<keyword evidence="7" id="KW-0808">Transferase</keyword>
<reference evidence="17" key="2">
    <citation type="submission" date="2025-08" db="UniProtKB">
        <authorList>
            <consortium name="EnsemblFungi"/>
        </authorList>
    </citation>
    <scope>IDENTIFICATION</scope>
    <source>
        <strain evidence="17">4287 / CBS 123668 / FGSC 9935 / NRRL 34936</strain>
    </source>
</reference>
<evidence type="ECO:0000256" key="6">
    <source>
        <dbReference type="ARBA" id="ARBA00022527"/>
    </source>
</evidence>
<dbReference type="PANTHER" id="PTHR45646:SF11">
    <property type="entry name" value="SERINE_THREONINE-PROTEIN KINASE DOA"/>
    <property type="match status" value="1"/>
</dbReference>
<dbReference type="InterPro" id="IPR011009">
    <property type="entry name" value="Kinase-like_dom_sf"/>
</dbReference>
<feature type="binding site" evidence="15">
    <location>
        <position position="103"/>
    </location>
    <ligand>
        <name>ATP</name>
        <dbReference type="ChEBI" id="CHEBI:30616"/>
    </ligand>
</feature>
<dbReference type="InterPro" id="IPR017441">
    <property type="entry name" value="Protein_kinase_ATP_BS"/>
</dbReference>
<comment type="catalytic activity">
    <reaction evidence="13">
        <text>L-threonyl-[protein] + ATP = O-phospho-L-threonyl-[protein] + ADP + H(+)</text>
        <dbReference type="Rhea" id="RHEA:46608"/>
        <dbReference type="Rhea" id="RHEA-COMP:11060"/>
        <dbReference type="Rhea" id="RHEA-COMP:11605"/>
        <dbReference type="ChEBI" id="CHEBI:15378"/>
        <dbReference type="ChEBI" id="CHEBI:30013"/>
        <dbReference type="ChEBI" id="CHEBI:30616"/>
        <dbReference type="ChEBI" id="CHEBI:61977"/>
        <dbReference type="ChEBI" id="CHEBI:456216"/>
        <dbReference type="EC" id="2.7.11.1"/>
    </reaction>
</comment>
<dbReference type="PROSITE" id="PS00107">
    <property type="entry name" value="PROTEIN_KINASE_ATP"/>
    <property type="match status" value="1"/>
</dbReference>
<comment type="function">
    <text evidence="1">Component of the EKC/KEOPS complex that is required for the formation of a threonylcarbamoyl group on adenosine at position 37 (t(6)A37) in tRNAs that read codons beginning with adenine. The complex is probably involved in the transfer of the threonylcarbamoyl moiety of threonylcarbamoyl-AMP (TC-AMP) to the N6 group of A37. BUD32 has ATPase activity in the context of the EKC/KEOPS complex and likely plays a supporting role to the catalytic subunit KAE1. The EKC/KEOPS complex also promotes both telomere uncapping and telomere elongation. The complex is required for efficient recruitment of transcriptional coactivators.</text>
</comment>
<evidence type="ECO:0000256" key="4">
    <source>
        <dbReference type="ARBA" id="ARBA00013948"/>
    </source>
</evidence>
<dbReference type="PANTHER" id="PTHR45646">
    <property type="entry name" value="SERINE/THREONINE-PROTEIN KINASE DOA-RELATED"/>
    <property type="match status" value="1"/>
</dbReference>
<accession>A0A0D2Y1M2</accession>
<evidence type="ECO:0000256" key="2">
    <source>
        <dbReference type="ARBA" id="ARBA00011534"/>
    </source>
</evidence>
<dbReference type="Gene3D" id="3.30.200.20">
    <property type="entry name" value="Phosphorylase Kinase, domain 1"/>
    <property type="match status" value="1"/>
</dbReference>
<sequence length="426" mass="48202">MDSQAPHDPHSTQGQFEDESTINHSADLHPVRATSSQGTYLKGSNWGMEPLEDYQEGGYHPVHIGDILGSSNGYRVIHKLGHGGFGTVWLCRDSLEGRYIALKVMVNGLKSDEILDFSLADLDQSMPGAQFIASPLDSFSVQGPNGTHQCLVLPPLGPCVSPHLWMRFEKDPAAVLRKFAYQTTQALDFLHKNQICHGDFRPSNVLVKLANLDHLSEEELLSLLGRPEEVQVQTESGENLPSSSPKYLVQPADISQLGNVFLSEEICVIDFGESFKFSSPPEDLGIPENYLPPEILLEHPDTIGPACDLWALGCTLFEIREQLPLFYMIYDKDELLAEMVRFFGKLPESWWAKWEAREEYFNADGKWLREEEDWSLDVALSKPMEIFDAGEKYKEGPKKSLETPEEEQKLMADLLYQLFKHKWFKL</sequence>
<dbReference type="GO" id="GO:0005634">
    <property type="term" value="C:nucleus"/>
    <property type="evidence" value="ECO:0007669"/>
    <property type="project" value="TreeGrafter"/>
</dbReference>
<evidence type="ECO:0000256" key="9">
    <source>
        <dbReference type="ARBA" id="ARBA00022777"/>
    </source>
</evidence>
<dbReference type="InterPro" id="IPR000719">
    <property type="entry name" value="Prot_kinase_dom"/>
</dbReference>
<evidence type="ECO:0000259" key="16">
    <source>
        <dbReference type="PROSITE" id="PS50011"/>
    </source>
</evidence>
<evidence type="ECO:0000256" key="3">
    <source>
        <dbReference type="ARBA" id="ARBA00012513"/>
    </source>
</evidence>
<evidence type="ECO:0000256" key="5">
    <source>
        <dbReference type="ARBA" id="ARBA00019973"/>
    </source>
</evidence>
<dbReference type="SMART" id="SM00220">
    <property type="entry name" value="S_TKc"/>
    <property type="match status" value="1"/>
</dbReference>
<evidence type="ECO:0000313" key="17">
    <source>
        <dbReference type="EnsemblFungi" id="FOXG_10165P0"/>
    </source>
</evidence>
<evidence type="ECO:0000313" key="18">
    <source>
        <dbReference type="Proteomes" id="UP000002489"/>
    </source>
</evidence>
<dbReference type="EnsemblFungi" id="FOXG_10165T0">
    <property type="protein sequence ID" value="FOXG_10165P0"/>
    <property type="gene ID" value="FOXG_10165"/>
</dbReference>
<comment type="catalytic activity">
    <reaction evidence="14">
        <text>L-seryl-[protein] + ATP = O-phospho-L-seryl-[protein] + ADP + H(+)</text>
        <dbReference type="Rhea" id="RHEA:17989"/>
        <dbReference type="Rhea" id="RHEA-COMP:9863"/>
        <dbReference type="Rhea" id="RHEA-COMP:11604"/>
        <dbReference type="ChEBI" id="CHEBI:15378"/>
        <dbReference type="ChEBI" id="CHEBI:29999"/>
        <dbReference type="ChEBI" id="CHEBI:30616"/>
        <dbReference type="ChEBI" id="CHEBI:83421"/>
        <dbReference type="ChEBI" id="CHEBI:456216"/>
        <dbReference type="EC" id="2.7.11.1"/>
    </reaction>
</comment>
<evidence type="ECO:0000256" key="8">
    <source>
        <dbReference type="ARBA" id="ARBA00022741"/>
    </source>
</evidence>
<protein>
    <recommendedName>
        <fullName evidence="5">EKC/KEOPS complex subunit BUD32</fullName>
        <ecNumber evidence="3">2.7.11.1</ecNumber>
    </recommendedName>
    <alternativeName>
        <fullName evidence="11 12">Atypical Serine/threonine protein kinase BUD32</fullName>
    </alternativeName>
    <alternativeName>
        <fullName evidence="4">EKC/KEOPS complex subunit bud32</fullName>
    </alternativeName>
</protein>
<evidence type="ECO:0000256" key="7">
    <source>
        <dbReference type="ARBA" id="ARBA00022679"/>
    </source>
</evidence>
<dbReference type="Pfam" id="PF00069">
    <property type="entry name" value="Pkinase"/>
    <property type="match status" value="2"/>
</dbReference>
<evidence type="ECO:0000256" key="1">
    <source>
        <dbReference type="ARBA" id="ARBA00003747"/>
    </source>
</evidence>
<organism evidence="17 18">
    <name type="scientific">Fusarium oxysporum (strain Fo5176)</name>
    <name type="common">Fusarium vascular wilt</name>
    <dbReference type="NCBI Taxonomy" id="660025"/>
    <lineage>
        <taxon>Eukaryota</taxon>
        <taxon>Fungi</taxon>
        <taxon>Dikarya</taxon>
        <taxon>Ascomycota</taxon>
        <taxon>Pezizomycotina</taxon>
        <taxon>Sordariomycetes</taxon>
        <taxon>Hypocreomycetidae</taxon>
        <taxon>Hypocreales</taxon>
        <taxon>Nectriaceae</taxon>
        <taxon>Fusarium</taxon>
        <taxon>Fusarium oxysporum species complex</taxon>
    </lineage>
</organism>
<feature type="domain" description="Protein kinase" evidence="16">
    <location>
        <begin position="74"/>
        <end position="424"/>
    </location>
</feature>
<keyword evidence="10 15" id="KW-0067">ATP-binding</keyword>
<dbReference type="EC" id="2.7.11.1" evidence="3"/>
<name>A0A0D2Y1M2_FUSOF</name>
<keyword evidence="9" id="KW-0418">Kinase</keyword>
<evidence type="ECO:0000256" key="15">
    <source>
        <dbReference type="PROSITE-ProRule" id="PRU10141"/>
    </source>
</evidence>
<dbReference type="AlphaFoldDB" id="A0A0D2Y1M2"/>
<comment type="subunit">
    <text evidence="2">Component of the EKC/KEOPS complex composed of at least BUD32, CGI121, GON7, KAE1 and PCC1; the whole complex dimerizes.</text>
</comment>
<dbReference type="SUPFAM" id="SSF56112">
    <property type="entry name" value="Protein kinase-like (PK-like)"/>
    <property type="match status" value="1"/>
</dbReference>
<dbReference type="GO" id="GO:0005524">
    <property type="term" value="F:ATP binding"/>
    <property type="evidence" value="ECO:0007669"/>
    <property type="project" value="UniProtKB-UniRule"/>
</dbReference>
<dbReference type="InterPro" id="IPR051175">
    <property type="entry name" value="CLK_kinases"/>
</dbReference>
<keyword evidence="8 15" id="KW-0547">Nucleotide-binding</keyword>
<dbReference type="GO" id="GO:0043484">
    <property type="term" value="P:regulation of RNA splicing"/>
    <property type="evidence" value="ECO:0007669"/>
    <property type="project" value="TreeGrafter"/>
</dbReference>
<dbReference type="InterPro" id="IPR008266">
    <property type="entry name" value="Tyr_kinase_AS"/>
</dbReference>
<evidence type="ECO:0000256" key="10">
    <source>
        <dbReference type="ARBA" id="ARBA00022840"/>
    </source>
</evidence>
<dbReference type="GO" id="GO:0004674">
    <property type="term" value="F:protein serine/threonine kinase activity"/>
    <property type="evidence" value="ECO:0007669"/>
    <property type="project" value="UniProtKB-KW"/>
</dbReference>
<evidence type="ECO:0000256" key="14">
    <source>
        <dbReference type="ARBA" id="ARBA00048679"/>
    </source>
</evidence>
<evidence type="ECO:0000256" key="13">
    <source>
        <dbReference type="ARBA" id="ARBA00047899"/>
    </source>
</evidence>